<keyword evidence="11" id="KW-0534">Nitrate assimilation</keyword>
<evidence type="ECO:0000259" key="15">
    <source>
        <dbReference type="Pfam" id="PF02665"/>
    </source>
</evidence>
<evidence type="ECO:0000256" key="10">
    <source>
        <dbReference type="ARBA" id="ARBA00023004"/>
    </source>
</evidence>
<feature type="binding site" description="axial binding residue" evidence="13">
    <location>
        <position position="56"/>
    </location>
    <ligand>
        <name>heme b</name>
        <dbReference type="ChEBI" id="CHEBI:60344"/>
        <label>1</label>
    </ligand>
    <ligandPart>
        <name>Fe</name>
        <dbReference type="ChEBI" id="CHEBI:18248"/>
    </ligandPart>
</feature>
<dbReference type="GO" id="GO:0008940">
    <property type="term" value="F:nitrate reductase activity"/>
    <property type="evidence" value="ECO:0007669"/>
    <property type="project" value="InterPro"/>
</dbReference>
<evidence type="ECO:0000256" key="5">
    <source>
        <dbReference type="ARBA" id="ARBA00022692"/>
    </source>
</evidence>
<evidence type="ECO:0000256" key="7">
    <source>
        <dbReference type="ARBA" id="ARBA00022982"/>
    </source>
</evidence>
<dbReference type="InterPro" id="IPR003816">
    <property type="entry name" value="Nitrate_red_gam"/>
</dbReference>
<feature type="transmembrane region" description="Helical" evidence="14">
    <location>
        <begin position="92"/>
        <end position="116"/>
    </location>
</feature>
<keyword evidence="6" id="KW-0479">Metal-binding</keyword>
<keyword evidence="12 14" id="KW-0472">Membrane</keyword>
<feature type="transmembrane region" description="Helical" evidence="14">
    <location>
        <begin position="47"/>
        <end position="72"/>
    </location>
</feature>
<feature type="transmembrane region" description="Helical" evidence="14">
    <location>
        <begin position="128"/>
        <end position="148"/>
    </location>
</feature>
<evidence type="ECO:0000256" key="6">
    <source>
        <dbReference type="ARBA" id="ARBA00022723"/>
    </source>
</evidence>
<evidence type="ECO:0000256" key="12">
    <source>
        <dbReference type="ARBA" id="ARBA00023136"/>
    </source>
</evidence>
<evidence type="ECO:0000256" key="14">
    <source>
        <dbReference type="SAM" id="Phobius"/>
    </source>
</evidence>
<dbReference type="Gene3D" id="1.20.950.20">
    <property type="entry name" value="Transmembrane di-heme cytochromes, Chain C"/>
    <property type="match status" value="1"/>
</dbReference>
<dbReference type="NCBIfam" id="TIGR00351">
    <property type="entry name" value="narI"/>
    <property type="match status" value="1"/>
</dbReference>
<dbReference type="EMBL" id="AP023366">
    <property type="protein sequence ID" value="BCJ85187.1"/>
    <property type="molecule type" value="Genomic_DNA"/>
</dbReference>
<keyword evidence="9" id="KW-0560">Oxidoreductase</keyword>
<dbReference type="SUPFAM" id="SSF103501">
    <property type="entry name" value="Respiratory nitrate reductase 1 gamma chain"/>
    <property type="match status" value="1"/>
</dbReference>
<dbReference type="InterPro" id="IPR023234">
    <property type="entry name" value="NarG-like_domain"/>
</dbReference>
<keyword evidence="4 13" id="KW-0349">Heme</keyword>
<dbReference type="GO" id="GO:0020037">
    <property type="term" value="F:heme binding"/>
    <property type="evidence" value="ECO:0007669"/>
    <property type="project" value="TreeGrafter"/>
</dbReference>
<sequence length="229" mass="26107">MNFGSQFLWVIYPYLMLTTFVVGHIYRYNTDQLAWTAKSSEFLEKKTLRWGSMLFHMGIFLVLIGHLAGLLIPKEFTESIGVTEELYHAGAVYGGGFAGILTFVGIAILLFRRLSVPRVRKTSDASDILVAVLLFLVIGMGIFSTIGYNVTGSYDYRETIAPWIRGILTFAPNPGLMADVPLFFKLHILFTFAIFGVWPFTRLVHVWSVPLAYFRRSYIVYRSRNTRHV</sequence>
<keyword evidence="2" id="KW-0813">Transport</keyword>
<reference evidence="16 17" key="1">
    <citation type="submission" date="2020-08" db="EMBL/GenBank/DDBJ databases">
        <title>Complete Genome Sequence of Effusibacillus dendaii Strain skT53, Isolated from Farmland soil.</title>
        <authorList>
            <person name="Konishi T."/>
            <person name="Kawasaki H."/>
        </authorList>
    </citation>
    <scope>NUCLEOTIDE SEQUENCE [LARGE SCALE GENOMIC DNA]</scope>
    <source>
        <strain evidence="17">skT53</strain>
    </source>
</reference>
<keyword evidence="7" id="KW-0249">Electron transport</keyword>
<comment type="subcellular location">
    <subcellularLocation>
        <location evidence="1">Cell membrane</location>
        <topology evidence="1">Multi-pass membrane protein</topology>
    </subcellularLocation>
</comment>
<dbReference type="Pfam" id="PF02665">
    <property type="entry name" value="Nitrate_red_gam"/>
    <property type="match status" value="1"/>
</dbReference>
<feature type="transmembrane region" description="Helical" evidence="14">
    <location>
        <begin position="6"/>
        <end position="26"/>
    </location>
</feature>
<keyword evidence="10 13" id="KW-0408">Iron</keyword>
<dbReference type="FunFam" id="1.20.950.20:FF:000001">
    <property type="entry name" value="Respiratory nitrate reductase subunit gamma"/>
    <property type="match status" value="1"/>
</dbReference>
<dbReference type="Proteomes" id="UP000593802">
    <property type="component" value="Chromosome"/>
</dbReference>
<evidence type="ECO:0000256" key="13">
    <source>
        <dbReference type="PIRSR" id="PIRSR603816-1"/>
    </source>
</evidence>
<evidence type="ECO:0000256" key="2">
    <source>
        <dbReference type="ARBA" id="ARBA00022448"/>
    </source>
</evidence>
<feature type="binding site" description="axial binding residue" evidence="13">
    <location>
        <position position="187"/>
    </location>
    <ligand>
        <name>heme b</name>
        <dbReference type="ChEBI" id="CHEBI:60344"/>
        <label>2</label>
    </ligand>
    <ligandPart>
        <name>Fe</name>
        <dbReference type="ChEBI" id="CHEBI:18248"/>
    </ligandPart>
</feature>
<dbReference type="InterPro" id="IPR051936">
    <property type="entry name" value="Heme-iron_electron_transfer"/>
</dbReference>
<dbReference type="PANTHER" id="PTHR30598:SF3">
    <property type="entry name" value="RESPIRATORY NITRATE REDUCTASE 1 GAMMA CHAIN"/>
    <property type="match status" value="1"/>
</dbReference>
<evidence type="ECO:0000256" key="11">
    <source>
        <dbReference type="ARBA" id="ARBA00023063"/>
    </source>
</evidence>
<gene>
    <name evidence="16" type="ORF">skT53_01720</name>
</gene>
<keyword evidence="17" id="KW-1185">Reference proteome</keyword>
<evidence type="ECO:0000256" key="3">
    <source>
        <dbReference type="ARBA" id="ARBA00022475"/>
    </source>
</evidence>
<dbReference type="RefSeq" id="WP_200759338.1">
    <property type="nucleotide sequence ID" value="NZ_AP023366.1"/>
</dbReference>
<dbReference type="AlphaFoldDB" id="A0A7I8D550"/>
<evidence type="ECO:0000256" key="1">
    <source>
        <dbReference type="ARBA" id="ARBA00004651"/>
    </source>
</evidence>
<evidence type="ECO:0000313" key="17">
    <source>
        <dbReference type="Proteomes" id="UP000593802"/>
    </source>
</evidence>
<dbReference type="GO" id="GO:0046872">
    <property type="term" value="F:metal ion binding"/>
    <property type="evidence" value="ECO:0007669"/>
    <property type="project" value="UniProtKB-KW"/>
</dbReference>
<feature type="binding site" description="axial binding residue" evidence="13">
    <location>
        <position position="66"/>
    </location>
    <ligand>
        <name>heme b</name>
        <dbReference type="ChEBI" id="CHEBI:60344"/>
        <label>2</label>
    </ligand>
    <ligandPart>
        <name>Fe</name>
        <dbReference type="ChEBI" id="CHEBI:18248"/>
    </ligandPart>
</feature>
<name>A0A7I8D550_9BACL</name>
<feature type="transmembrane region" description="Helical" evidence="14">
    <location>
        <begin position="186"/>
        <end position="214"/>
    </location>
</feature>
<dbReference type="GO" id="GO:0042128">
    <property type="term" value="P:nitrate assimilation"/>
    <property type="evidence" value="ECO:0007669"/>
    <property type="project" value="UniProtKB-KW"/>
</dbReference>
<dbReference type="InterPro" id="IPR036197">
    <property type="entry name" value="NarG-like_sf"/>
</dbReference>
<feature type="binding site" description="axial binding residue" evidence="13">
    <location>
        <position position="205"/>
    </location>
    <ligand>
        <name>heme b</name>
        <dbReference type="ChEBI" id="CHEBI:60344"/>
        <label>1</label>
    </ligand>
    <ligandPart>
        <name>Fe</name>
        <dbReference type="ChEBI" id="CHEBI:18248"/>
    </ligandPart>
</feature>
<accession>A0A7I8D550</accession>
<protein>
    <submittedName>
        <fullName evidence="16">Nitrate reductase subunit gamma</fullName>
    </submittedName>
</protein>
<organism evidence="16 17">
    <name type="scientific">Effusibacillus dendaii</name>
    <dbReference type="NCBI Taxonomy" id="2743772"/>
    <lineage>
        <taxon>Bacteria</taxon>
        <taxon>Bacillati</taxon>
        <taxon>Bacillota</taxon>
        <taxon>Bacilli</taxon>
        <taxon>Bacillales</taxon>
        <taxon>Alicyclobacillaceae</taxon>
        <taxon>Effusibacillus</taxon>
    </lineage>
</organism>
<keyword evidence="8 14" id="KW-1133">Transmembrane helix</keyword>
<evidence type="ECO:0000256" key="8">
    <source>
        <dbReference type="ARBA" id="ARBA00022989"/>
    </source>
</evidence>
<dbReference type="GO" id="GO:0005886">
    <property type="term" value="C:plasma membrane"/>
    <property type="evidence" value="ECO:0007669"/>
    <property type="project" value="UniProtKB-SubCell"/>
</dbReference>
<keyword evidence="5 14" id="KW-0812">Transmembrane</keyword>
<evidence type="ECO:0000256" key="9">
    <source>
        <dbReference type="ARBA" id="ARBA00023002"/>
    </source>
</evidence>
<dbReference type="KEGG" id="eff:skT53_01720"/>
<dbReference type="GO" id="GO:0009055">
    <property type="term" value="F:electron transfer activity"/>
    <property type="evidence" value="ECO:0007669"/>
    <property type="project" value="TreeGrafter"/>
</dbReference>
<dbReference type="PANTHER" id="PTHR30598">
    <property type="entry name" value="NITRATE REDUCTASE PRIVATE CHAPERONE, REDOX ENZYME MATURATION PROTEIN REMP FAMILY"/>
    <property type="match status" value="1"/>
</dbReference>
<dbReference type="GO" id="GO:0009325">
    <property type="term" value="C:nitrate reductase complex"/>
    <property type="evidence" value="ECO:0007669"/>
    <property type="project" value="InterPro"/>
</dbReference>
<keyword evidence="3" id="KW-1003">Cell membrane</keyword>
<dbReference type="GO" id="GO:0019645">
    <property type="term" value="P:anaerobic electron transport chain"/>
    <property type="evidence" value="ECO:0007669"/>
    <property type="project" value="TreeGrafter"/>
</dbReference>
<evidence type="ECO:0000313" key="16">
    <source>
        <dbReference type="EMBL" id="BCJ85187.1"/>
    </source>
</evidence>
<evidence type="ECO:0000256" key="4">
    <source>
        <dbReference type="ARBA" id="ARBA00022617"/>
    </source>
</evidence>
<feature type="domain" description="NarG-like" evidence="15">
    <location>
        <begin position="6"/>
        <end position="224"/>
    </location>
</feature>
<proteinExistence type="predicted"/>